<dbReference type="EC" id="4.2.1.96" evidence="3"/>
<dbReference type="CDD" id="cd00488">
    <property type="entry name" value="PCD_DCoH"/>
    <property type="match status" value="1"/>
</dbReference>
<evidence type="ECO:0000313" key="6">
    <source>
        <dbReference type="Proteomes" id="UP001652445"/>
    </source>
</evidence>
<gene>
    <name evidence="5" type="ORF">OB236_34100</name>
</gene>
<dbReference type="PANTHER" id="PTHR12599">
    <property type="entry name" value="PTERIN-4-ALPHA-CARBINOLAMINE DEHYDRATASE"/>
    <property type="match status" value="1"/>
</dbReference>
<protein>
    <recommendedName>
        <fullName evidence="3">4a-hydroxytetrahydrobiopterin dehydratase</fullName>
        <ecNumber evidence="3">4.2.1.96</ecNumber>
    </recommendedName>
</protein>
<evidence type="ECO:0000256" key="1">
    <source>
        <dbReference type="ARBA" id="ARBA00001554"/>
    </source>
</evidence>
<dbReference type="NCBIfam" id="NF002017">
    <property type="entry name" value="PRK00823.1-2"/>
    <property type="match status" value="1"/>
</dbReference>
<dbReference type="InterPro" id="IPR001533">
    <property type="entry name" value="Pterin_deHydtase"/>
</dbReference>
<name>A0ABT2URA6_9BACL</name>
<dbReference type="Pfam" id="PF01329">
    <property type="entry name" value="Pterin_4a"/>
    <property type="match status" value="1"/>
</dbReference>
<comment type="caution">
    <text evidence="5">The sequence shown here is derived from an EMBL/GenBank/DDBJ whole genome shotgun (WGS) entry which is preliminary data.</text>
</comment>
<organism evidence="5 6">
    <name type="scientific">Paenibacillus baimaensis</name>
    <dbReference type="NCBI Taxonomy" id="2982185"/>
    <lineage>
        <taxon>Bacteria</taxon>
        <taxon>Bacillati</taxon>
        <taxon>Bacillota</taxon>
        <taxon>Bacilli</taxon>
        <taxon>Bacillales</taxon>
        <taxon>Paenibacillaceae</taxon>
        <taxon>Paenibacillus</taxon>
    </lineage>
</organism>
<dbReference type="EMBL" id="JAOQIO010000113">
    <property type="protein sequence ID" value="MCU6797174.1"/>
    <property type="molecule type" value="Genomic_DNA"/>
</dbReference>
<dbReference type="SUPFAM" id="SSF55248">
    <property type="entry name" value="PCD-like"/>
    <property type="match status" value="1"/>
</dbReference>
<comment type="catalytic activity">
    <reaction evidence="1">
        <text>(4aS,6R)-4a-hydroxy-L-erythro-5,6,7,8-tetrahydrobiopterin = (6R)-L-erythro-6,7-dihydrobiopterin + H2O</text>
        <dbReference type="Rhea" id="RHEA:11920"/>
        <dbReference type="ChEBI" id="CHEBI:15377"/>
        <dbReference type="ChEBI" id="CHEBI:15642"/>
        <dbReference type="ChEBI" id="CHEBI:43120"/>
        <dbReference type="EC" id="4.2.1.96"/>
    </reaction>
</comment>
<proteinExistence type="inferred from homology"/>
<evidence type="ECO:0000256" key="2">
    <source>
        <dbReference type="ARBA" id="ARBA00006472"/>
    </source>
</evidence>
<evidence type="ECO:0000256" key="4">
    <source>
        <dbReference type="ARBA" id="ARBA00023239"/>
    </source>
</evidence>
<dbReference type="GO" id="GO:0008124">
    <property type="term" value="F:4-alpha-hydroxytetrahydrobiopterin dehydratase activity"/>
    <property type="evidence" value="ECO:0007669"/>
    <property type="project" value="UniProtKB-EC"/>
</dbReference>
<accession>A0ABT2URA6</accession>
<keyword evidence="4 5" id="KW-0456">Lyase</keyword>
<dbReference type="Gene3D" id="3.30.1360.20">
    <property type="entry name" value="Transcriptional coactivator/pterin dehydratase"/>
    <property type="match status" value="1"/>
</dbReference>
<evidence type="ECO:0000313" key="5">
    <source>
        <dbReference type="EMBL" id="MCU6797174.1"/>
    </source>
</evidence>
<comment type="similarity">
    <text evidence="2">Belongs to the pterin-4-alpha-carbinolamine dehydratase family.</text>
</comment>
<dbReference type="PANTHER" id="PTHR12599:SF0">
    <property type="entry name" value="PTERIN-4-ALPHA-CARBINOLAMINE DEHYDRATASE"/>
    <property type="match status" value="1"/>
</dbReference>
<dbReference type="RefSeq" id="WP_262687994.1">
    <property type="nucleotide sequence ID" value="NZ_JAOQIO010000113.1"/>
</dbReference>
<evidence type="ECO:0000256" key="3">
    <source>
        <dbReference type="ARBA" id="ARBA00013252"/>
    </source>
</evidence>
<dbReference type="InterPro" id="IPR036428">
    <property type="entry name" value="PCD_sf"/>
</dbReference>
<keyword evidence="6" id="KW-1185">Reference proteome</keyword>
<sequence length="103" mass="11688">MNKLSEEAVTERLEKVEGWSREDGKWISKKYRFSRFLDGVAFVQEVANMAEKELNHHPMIAIDYKLVTLRLTSWNAGGLTELDFTAAARFDAAFEMGTTAQAT</sequence>
<dbReference type="Proteomes" id="UP001652445">
    <property type="component" value="Unassembled WGS sequence"/>
</dbReference>
<reference evidence="5 6" key="1">
    <citation type="submission" date="2022-09" db="EMBL/GenBank/DDBJ databases">
        <authorList>
            <person name="Han X.L."/>
            <person name="Wang Q."/>
            <person name="Lu T."/>
        </authorList>
    </citation>
    <scope>NUCLEOTIDE SEQUENCE [LARGE SCALE GENOMIC DNA]</scope>
    <source>
        <strain evidence="5 6">WQ 127069</strain>
    </source>
</reference>